<reference evidence="3" key="1">
    <citation type="submission" date="2021-06" db="EMBL/GenBank/DDBJ databases">
        <authorList>
            <person name="Kallberg Y."/>
            <person name="Tangrot J."/>
            <person name="Rosling A."/>
        </authorList>
    </citation>
    <scope>NUCLEOTIDE SEQUENCE</scope>
    <source>
        <strain evidence="3">87-6 pot B 2015</strain>
    </source>
</reference>
<evidence type="ECO:0000256" key="1">
    <source>
        <dbReference type="SAM" id="Coils"/>
    </source>
</evidence>
<evidence type="ECO:0000313" key="3">
    <source>
        <dbReference type="EMBL" id="CAG8450000.1"/>
    </source>
</evidence>
<evidence type="ECO:0000256" key="2">
    <source>
        <dbReference type="SAM" id="MobiDB-lite"/>
    </source>
</evidence>
<feature type="coiled-coil region" evidence="1">
    <location>
        <begin position="128"/>
        <end position="155"/>
    </location>
</feature>
<feature type="region of interest" description="Disordered" evidence="2">
    <location>
        <begin position="238"/>
        <end position="271"/>
    </location>
</feature>
<comment type="caution">
    <text evidence="3">The sequence shown here is derived from an EMBL/GenBank/DDBJ whole genome shotgun (WGS) entry which is preliminary data.</text>
</comment>
<protein>
    <submittedName>
        <fullName evidence="3">15649_t:CDS:1</fullName>
    </submittedName>
</protein>
<dbReference type="Proteomes" id="UP000789375">
    <property type="component" value="Unassembled WGS sequence"/>
</dbReference>
<gene>
    <name evidence="3" type="ORF">FMOSSE_LOCUS1445</name>
</gene>
<sequence length="642" mass="74967">MYLSPECLNDLRYRVFWESTDEPSLNKFLNYRIHAEDLKDEVAEHNQYIGELNSISKYYPEMSEIGKKVKKFKQDFKEKLRVCVFVYVTLHELLCGLRVRRGKTACLSRRNDKNSQQINHFWDLQTKRQNIITEIKLLEERNKLIEKELESQINLEQTQQILDTARENRGQVSLLQRAITGKIEKRILDETQVSCKQPKRKIKVINGSETAHYSESNDVENDEEIRDLTEAKTTIRNEGNIDNDTSLSSKSTLSTYKEEETDGDEIQFNDSDDDFRARTQECFNKRPLSSEDELDSNKTKTDSTFNVSFDEYTTVPSGNDPKTLLPPKQGTLKRPLDIYEMDLDWAPWKFDAIINDIDIEQILLDLYKKCQKKRPKTKTSLDCGIIDLNEGVILEALGESTKMYFEEKIQRYKPRKVISEDVAKILKKFNVTSLEDLGKVLSEVKIDYKSLDRDIVYVHRLFQKFFELHEGWYNSHIVAPIFDDCLESVDEWILRRRQFEFIYIETATTSILSKTEGDLSKLHQAIILMFKLMVSTLPEKLLEEISSMPVLCVQFNGASIEIYLANWPINMRPIVFSIMEFDIPEEVTALPKLTKVAAKMLSLRSFILDLNKKYQVLLKKAANYYLDEDNVWDSPLKLKVRC</sequence>
<proteinExistence type="predicted"/>
<keyword evidence="1" id="KW-0175">Coiled coil</keyword>
<feature type="compositionally biased region" description="Low complexity" evidence="2">
    <location>
        <begin position="245"/>
        <end position="255"/>
    </location>
</feature>
<name>A0A9N8VG10_FUNMO</name>
<feature type="compositionally biased region" description="Acidic residues" evidence="2">
    <location>
        <begin position="259"/>
        <end position="271"/>
    </location>
</feature>
<accession>A0A9N8VG10</accession>
<organism evidence="3 4">
    <name type="scientific">Funneliformis mosseae</name>
    <name type="common">Endomycorrhizal fungus</name>
    <name type="synonym">Glomus mosseae</name>
    <dbReference type="NCBI Taxonomy" id="27381"/>
    <lineage>
        <taxon>Eukaryota</taxon>
        <taxon>Fungi</taxon>
        <taxon>Fungi incertae sedis</taxon>
        <taxon>Mucoromycota</taxon>
        <taxon>Glomeromycotina</taxon>
        <taxon>Glomeromycetes</taxon>
        <taxon>Glomerales</taxon>
        <taxon>Glomeraceae</taxon>
        <taxon>Funneliformis</taxon>
    </lineage>
</organism>
<dbReference type="EMBL" id="CAJVPP010000165">
    <property type="protein sequence ID" value="CAG8450000.1"/>
    <property type="molecule type" value="Genomic_DNA"/>
</dbReference>
<dbReference type="AlphaFoldDB" id="A0A9N8VG10"/>
<keyword evidence="4" id="KW-1185">Reference proteome</keyword>
<evidence type="ECO:0000313" key="4">
    <source>
        <dbReference type="Proteomes" id="UP000789375"/>
    </source>
</evidence>